<dbReference type="Proteomes" id="UP001218188">
    <property type="component" value="Unassembled WGS sequence"/>
</dbReference>
<feature type="region of interest" description="Disordered" evidence="1">
    <location>
        <begin position="31"/>
        <end position="123"/>
    </location>
</feature>
<reference evidence="2" key="1">
    <citation type="submission" date="2023-03" db="EMBL/GenBank/DDBJ databases">
        <title>Massive genome expansion in bonnet fungi (Mycena s.s.) driven by repeated elements and novel gene families across ecological guilds.</title>
        <authorList>
            <consortium name="Lawrence Berkeley National Laboratory"/>
            <person name="Harder C.B."/>
            <person name="Miyauchi S."/>
            <person name="Viragh M."/>
            <person name="Kuo A."/>
            <person name="Thoen E."/>
            <person name="Andreopoulos B."/>
            <person name="Lu D."/>
            <person name="Skrede I."/>
            <person name="Drula E."/>
            <person name="Henrissat B."/>
            <person name="Morin E."/>
            <person name="Kohler A."/>
            <person name="Barry K."/>
            <person name="LaButti K."/>
            <person name="Morin E."/>
            <person name="Salamov A."/>
            <person name="Lipzen A."/>
            <person name="Mereny Z."/>
            <person name="Hegedus B."/>
            <person name="Baldrian P."/>
            <person name="Stursova M."/>
            <person name="Weitz H."/>
            <person name="Taylor A."/>
            <person name="Grigoriev I.V."/>
            <person name="Nagy L.G."/>
            <person name="Martin F."/>
            <person name="Kauserud H."/>
        </authorList>
    </citation>
    <scope>NUCLEOTIDE SEQUENCE</scope>
    <source>
        <strain evidence="2">CBHHK200</strain>
    </source>
</reference>
<organism evidence="2 3">
    <name type="scientific">Mycena alexandri</name>
    <dbReference type="NCBI Taxonomy" id="1745969"/>
    <lineage>
        <taxon>Eukaryota</taxon>
        <taxon>Fungi</taxon>
        <taxon>Dikarya</taxon>
        <taxon>Basidiomycota</taxon>
        <taxon>Agaricomycotina</taxon>
        <taxon>Agaricomycetes</taxon>
        <taxon>Agaricomycetidae</taxon>
        <taxon>Agaricales</taxon>
        <taxon>Marasmiineae</taxon>
        <taxon>Mycenaceae</taxon>
        <taxon>Mycena</taxon>
    </lineage>
</organism>
<feature type="compositionally biased region" description="Basic and acidic residues" evidence="1">
    <location>
        <begin position="198"/>
        <end position="210"/>
    </location>
</feature>
<feature type="compositionally biased region" description="Polar residues" evidence="1">
    <location>
        <begin position="49"/>
        <end position="71"/>
    </location>
</feature>
<protein>
    <submittedName>
        <fullName evidence="2">Uncharacterized protein</fullName>
    </submittedName>
</protein>
<comment type="caution">
    <text evidence="2">The sequence shown here is derived from an EMBL/GenBank/DDBJ whole genome shotgun (WGS) entry which is preliminary data.</text>
</comment>
<feature type="region of interest" description="Disordered" evidence="1">
    <location>
        <begin position="337"/>
        <end position="367"/>
    </location>
</feature>
<keyword evidence="3" id="KW-1185">Reference proteome</keyword>
<accession>A0AAD6SEE8</accession>
<feature type="compositionally biased region" description="Basic and acidic residues" evidence="1">
    <location>
        <begin position="430"/>
        <end position="439"/>
    </location>
</feature>
<dbReference type="EMBL" id="JARJCM010000152">
    <property type="protein sequence ID" value="KAJ7025488.1"/>
    <property type="molecule type" value="Genomic_DNA"/>
</dbReference>
<feature type="region of interest" description="Disordered" evidence="1">
    <location>
        <begin position="278"/>
        <end position="311"/>
    </location>
</feature>
<gene>
    <name evidence="2" type="ORF">C8F04DRAFT_1191379</name>
</gene>
<feature type="compositionally biased region" description="Basic residues" evidence="1">
    <location>
        <begin position="409"/>
        <end position="429"/>
    </location>
</feature>
<proteinExistence type="predicted"/>
<evidence type="ECO:0000256" key="1">
    <source>
        <dbReference type="SAM" id="MobiDB-lite"/>
    </source>
</evidence>
<feature type="compositionally biased region" description="Gly residues" evidence="1">
    <location>
        <begin position="93"/>
        <end position="105"/>
    </location>
</feature>
<evidence type="ECO:0000313" key="2">
    <source>
        <dbReference type="EMBL" id="KAJ7025488.1"/>
    </source>
</evidence>
<name>A0AAD6SEE8_9AGAR</name>
<sequence length="439" mass="46049">MCSQRQKTCFKDACAARKMQIDATRARAAQQQVLHSNPLNPRPSRAVLSASSFKTANSRSPNGSPLNSIPRNATLEGYREFKLKSRRRREVGTGTGTEKGMMGGDGRGERAEGRSDGRGWRGAAREWAAAPRLASSGLDAHDERVAATSARAHAEFACGCAYTAPGTVPGALCGGVYDGGADAGKGIATGKGTGGKGNEGRGRGWEDGRGEGAGGEARECAVASLRRTPRKLGQRPHVCVGACGDSTRLTNARQRRPHAHRAWARVHASSTRCIVPGARRGGRRERRRRRRCSEMSGGACDGNGEEKGGGTRGGCGWGDGRGEPMCAVRVLEAHGVPAHAGVEPTSTGRGGGTSKGREEDGRGHGVKRVPPMIVRASSAPGWEDYTADDSAGDGSTPFARGGIAVFGHGTRRGGSRARWCGKRARRVKARGKEANPVRG</sequence>
<evidence type="ECO:0000313" key="3">
    <source>
        <dbReference type="Proteomes" id="UP001218188"/>
    </source>
</evidence>
<feature type="region of interest" description="Disordered" evidence="1">
    <location>
        <begin position="192"/>
        <end position="213"/>
    </location>
</feature>
<feature type="region of interest" description="Disordered" evidence="1">
    <location>
        <begin position="407"/>
        <end position="439"/>
    </location>
</feature>
<dbReference type="AlphaFoldDB" id="A0AAD6SEE8"/>
<feature type="compositionally biased region" description="Basic residues" evidence="1">
    <location>
        <begin position="280"/>
        <end position="291"/>
    </location>
</feature>
<feature type="compositionally biased region" description="Basic and acidic residues" evidence="1">
    <location>
        <begin position="106"/>
        <end position="119"/>
    </location>
</feature>